<comment type="caution">
    <text evidence="1">The sequence shown here is derived from an EMBL/GenBank/DDBJ whole genome shotgun (WGS) entry which is preliminary data.</text>
</comment>
<dbReference type="Proteomes" id="UP001300502">
    <property type="component" value="Unassembled WGS sequence"/>
</dbReference>
<organism evidence="1 2">
    <name type="scientific">Galdieria yellowstonensis</name>
    <dbReference type="NCBI Taxonomy" id="3028027"/>
    <lineage>
        <taxon>Eukaryota</taxon>
        <taxon>Rhodophyta</taxon>
        <taxon>Bangiophyceae</taxon>
        <taxon>Galdieriales</taxon>
        <taxon>Galdieriaceae</taxon>
        <taxon>Galdieria</taxon>
    </lineage>
</organism>
<protein>
    <submittedName>
        <fullName evidence="1">Uncharacterized protein</fullName>
    </submittedName>
</protein>
<sequence>MLNDASQLICNSCHSIVTVYQEELGDFMPGVAIRGRTASSRNAFDPVKRVQVEREPAVTHKRIKLADSGEVALAVRLLTNILALQASALEPYVRNHQGVCSAVKEILLCCLYDEEWIKKYFLRYGFRMEITLAILSLSCFYHREFMLPCHLAEKATLGEIPYLNVYSKLKIQGKKAKLWKRTFETRTFPSASAIQKEARSLLSDPKHCWPPLRDSIGNFLNSVSGYHDFPCSCSVELSKSLVEYFEFPQHFLNWMFFFSVCRRISQEKGLEPCGEIDVLCDLLNLLKLSLICHLDHCILKKGEVSEDNCFALFDASLSPHDFLNHLIRLKEKKTLYYRIYHNDWYGVSDDDVYKLSQLYENVIVGKERVVEAYLPILSALKDLIHHSPFAASCHHSSHPVWNKRQEEELDKKQLEDNPWNMICTILSEFVELGLRYLGRENTERLKRYVIQVSDAQLHGILVLLGLVKDERNETALQTQQHVS</sequence>
<evidence type="ECO:0000313" key="2">
    <source>
        <dbReference type="Proteomes" id="UP001300502"/>
    </source>
</evidence>
<dbReference type="AlphaFoldDB" id="A0AAV9ILZ1"/>
<evidence type="ECO:0000313" key="1">
    <source>
        <dbReference type="EMBL" id="KAK4528416.1"/>
    </source>
</evidence>
<keyword evidence="2" id="KW-1185">Reference proteome</keyword>
<dbReference type="EMBL" id="JANCYU010000064">
    <property type="protein sequence ID" value="KAK4528416.1"/>
    <property type="molecule type" value="Genomic_DNA"/>
</dbReference>
<name>A0AAV9ILZ1_9RHOD</name>
<gene>
    <name evidence="1" type="ORF">GAYE_SCF56G6358</name>
</gene>
<reference evidence="1 2" key="1">
    <citation type="submission" date="2022-07" db="EMBL/GenBank/DDBJ databases">
        <title>Genome-wide signatures of adaptation to extreme environments.</title>
        <authorList>
            <person name="Cho C.H."/>
            <person name="Yoon H.S."/>
        </authorList>
    </citation>
    <scope>NUCLEOTIDE SEQUENCE [LARGE SCALE GENOMIC DNA]</scope>
    <source>
        <strain evidence="1 2">108.79 E11</strain>
    </source>
</reference>
<accession>A0AAV9ILZ1</accession>
<proteinExistence type="predicted"/>